<reference evidence="1" key="1">
    <citation type="submission" date="2018-05" db="EMBL/GenBank/DDBJ databases">
        <authorList>
            <person name="Lanie J.A."/>
            <person name="Ng W.-L."/>
            <person name="Kazmierczak K.M."/>
            <person name="Andrzejewski T.M."/>
            <person name="Davidsen T.M."/>
            <person name="Wayne K.J."/>
            <person name="Tettelin H."/>
            <person name="Glass J.I."/>
            <person name="Rusch D."/>
            <person name="Podicherti R."/>
            <person name="Tsui H.-C.T."/>
            <person name="Winkler M.E."/>
        </authorList>
    </citation>
    <scope>NUCLEOTIDE SEQUENCE</scope>
</reference>
<feature type="non-terminal residue" evidence="1">
    <location>
        <position position="114"/>
    </location>
</feature>
<dbReference type="AlphaFoldDB" id="A0A382PKT3"/>
<evidence type="ECO:0000313" key="1">
    <source>
        <dbReference type="EMBL" id="SVC73994.1"/>
    </source>
</evidence>
<organism evidence="1">
    <name type="scientific">marine metagenome</name>
    <dbReference type="NCBI Taxonomy" id="408172"/>
    <lineage>
        <taxon>unclassified sequences</taxon>
        <taxon>metagenomes</taxon>
        <taxon>ecological metagenomes</taxon>
    </lineage>
</organism>
<sequence>MEIIVTSSDKHITEAFASIVVASGNIARQATNFDQLTHLYKDAKADLALVDEYVNYKNKKTNIFQILGNLSDDFTFILAMNDRINEESNNKIYYINKPIGLNVFEEAIRTFAYM</sequence>
<name>A0A382PKT3_9ZZZZ</name>
<proteinExistence type="predicted"/>
<dbReference type="EMBL" id="UINC01108124">
    <property type="protein sequence ID" value="SVC73994.1"/>
    <property type="molecule type" value="Genomic_DNA"/>
</dbReference>
<protein>
    <recommendedName>
        <fullName evidence="2">Response regulatory domain-containing protein</fullName>
    </recommendedName>
</protein>
<gene>
    <name evidence="1" type="ORF">METZ01_LOCUS326848</name>
</gene>
<accession>A0A382PKT3</accession>
<evidence type="ECO:0008006" key="2">
    <source>
        <dbReference type="Google" id="ProtNLM"/>
    </source>
</evidence>